<evidence type="ECO:0000313" key="3">
    <source>
        <dbReference type="EMBL" id="EMD39302.1"/>
    </source>
</evidence>
<dbReference type="InterPro" id="IPR001619">
    <property type="entry name" value="Sec1-like"/>
</dbReference>
<sequence length="738" mass="83187">MTSLINVARSKFLDAIRSVNPPGRWKILVVDEHSQQLLGSVLKQFDILEENVTLIESISNYRDPQPQFEAMYLLMSTSQNVDRIIKDFSTGTQQYAAAHLFFVDGLGEQLFERLTSSPAEPHLKTLQELFVNFWAIEAQAFSLKLPASFFNVFSPPRSEHSFRPARDRLMEEIANVCISLNELPYVRYYLPTHHAPLGALKPNAATRPPPPAEGSGRWRTNLARGADSRAYESTEQDYIAKVLAFTIQQELDDYKKANPDFPKASDPPRPRSTMIITDRSMDMMAPFVHEFTYQAMSNDLLPIEDGSKYTYKFQTAVGAYEDKTAILADTDTVWTELRHMHMREAIDKLMADFNKFMQDNAGFKGEGAASLNDMKDMLANLPQYQEQREKFSLHLNMAQECMSIFERDKLPAIATVEQNCSTGLTAEGKTPKTLVEEMVPLLDARDVINANKVRIIALYIQHRDGVPDEDRRRLYQHARLSMAEQDAVNALVHLGVRISRGPGDKDIKKKIKQKQNNEEEYELSRFKPLLRTVLEDHIGNKLDPTLFPYVKDAPSLAPAPSLRATASASPQPTASLRSAKPSWHRAARPGGAQETKQRVFVFVAGGMTYSEMREAYLLSKQLNKDIIIGSTHSITPREMIDDLKVLELSGVGSKVLPNGLPEHRGPRSYQEFYDEKYFTKEAARPQRPAPSPAPVARESSKSSRLAPANSFAASSTSLNSTAGKEEKEKKKRRGLFHF</sequence>
<keyword evidence="4" id="KW-1185">Reference proteome</keyword>
<feature type="compositionally biased region" description="Low complexity" evidence="2">
    <location>
        <begin position="561"/>
        <end position="575"/>
    </location>
</feature>
<feature type="region of interest" description="Disordered" evidence="2">
    <location>
        <begin position="561"/>
        <end position="592"/>
    </location>
</feature>
<dbReference type="OrthoDB" id="2228at2759"/>
<dbReference type="Gene3D" id="3.40.50.2060">
    <property type="match status" value="1"/>
</dbReference>
<dbReference type="PANTHER" id="PTHR11679">
    <property type="entry name" value="VESICLE PROTEIN SORTING-ASSOCIATED"/>
    <property type="match status" value="1"/>
</dbReference>
<feature type="compositionally biased region" description="Basic residues" evidence="2">
    <location>
        <begin position="729"/>
        <end position="738"/>
    </location>
</feature>
<feature type="compositionally biased region" description="Polar residues" evidence="2">
    <location>
        <begin position="711"/>
        <end position="722"/>
    </location>
</feature>
<dbReference type="InterPro" id="IPR027482">
    <property type="entry name" value="Sec1-like_dom2"/>
</dbReference>
<evidence type="ECO:0000256" key="1">
    <source>
        <dbReference type="ARBA" id="ARBA00009884"/>
    </source>
</evidence>
<dbReference type="EMBL" id="KB445794">
    <property type="protein sequence ID" value="EMD39302.1"/>
    <property type="molecule type" value="Genomic_DNA"/>
</dbReference>
<dbReference type="AlphaFoldDB" id="M2RLF2"/>
<dbReference type="InterPro" id="IPR043127">
    <property type="entry name" value="Sec-1-like_dom3a"/>
</dbReference>
<dbReference type="SUPFAM" id="SSF56815">
    <property type="entry name" value="Sec1/munc18-like (SM) proteins"/>
    <property type="match status" value="1"/>
</dbReference>
<dbReference type="Proteomes" id="UP000016930">
    <property type="component" value="Unassembled WGS sequence"/>
</dbReference>
<dbReference type="Pfam" id="PF00995">
    <property type="entry name" value="Sec1"/>
    <property type="match status" value="1"/>
</dbReference>
<gene>
    <name evidence="3" type="ORF">CERSUDRAFT_112947</name>
</gene>
<dbReference type="InterPro" id="IPR036045">
    <property type="entry name" value="Sec1-like_sf"/>
</dbReference>
<dbReference type="InterPro" id="IPR043154">
    <property type="entry name" value="Sec-1-like_dom1"/>
</dbReference>
<feature type="region of interest" description="Disordered" evidence="2">
    <location>
        <begin position="200"/>
        <end position="220"/>
    </location>
</feature>
<dbReference type="HOGENOM" id="CLU_009210_1_0_1"/>
<name>M2RLF2_CERS8</name>
<dbReference type="Gene3D" id="1.25.40.60">
    <property type="match status" value="1"/>
</dbReference>
<comment type="similarity">
    <text evidence="1">Belongs to the STXBP/unc-18/SEC1 family.</text>
</comment>
<proteinExistence type="inferred from homology"/>
<accession>M2RLF2</accession>
<dbReference type="Gene3D" id="3.40.50.1910">
    <property type="match status" value="2"/>
</dbReference>
<dbReference type="Gene3D" id="3.90.830.10">
    <property type="entry name" value="Syntaxin Binding Protein 1, Chain A, domain 2"/>
    <property type="match status" value="1"/>
</dbReference>
<dbReference type="STRING" id="914234.M2RLF2"/>
<evidence type="ECO:0008006" key="5">
    <source>
        <dbReference type="Google" id="ProtNLM"/>
    </source>
</evidence>
<protein>
    <recommendedName>
        <fullName evidence="5">Sec1-like protein</fullName>
    </recommendedName>
</protein>
<reference evidence="3 4" key="1">
    <citation type="journal article" date="2012" name="Proc. Natl. Acad. Sci. U.S.A.">
        <title>Comparative genomics of Ceriporiopsis subvermispora and Phanerochaete chrysosporium provide insight into selective ligninolysis.</title>
        <authorList>
            <person name="Fernandez-Fueyo E."/>
            <person name="Ruiz-Duenas F.J."/>
            <person name="Ferreira P."/>
            <person name="Floudas D."/>
            <person name="Hibbett D.S."/>
            <person name="Canessa P."/>
            <person name="Larrondo L.F."/>
            <person name="James T.Y."/>
            <person name="Seelenfreund D."/>
            <person name="Lobos S."/>
            <person name="Polanco R."/>
            <person name="Tello M."/>
            <person name="Honda Y."/>
            <person name="Watanabe T."/>
            <person name="Watanabe T."/>
            <person name="Ryu J.S."/>
            <person name="Kubicek C.P."/>
            <person name="Schmoll M."/>
            <person name="Gaskell J."/>
            <person name="Hammel K.E."/>
            <person name="St John F.J."/>
            <person name="Vanden Wymelenberg A."/>
            <person name="Sabat G."/>
            <person name="Splinter BonDurant S."/>
            <person name="Syed K."/>
            <person name="Yadav J.S."/>
            <person name="Doddapaneni H."/>
            <person name="Subramanian V."/>
            <person name="Lavin J.L."/>
            <person name="Oguiza J.A."/>
            <person name="Perez G."/>
            <person name="Pisabarro A.G."/>
            <person name="Ramirez L."/>
            <person name="Santoyo F."/>
            <person name="Master E."/>
            <person name="Coutinho P.M."/>
            <person name="Henrissat B."/>
            <person name="Lombard V."/>
            <person name="Magnuson J.K."/>
            <person name="Kuees U."/>
            <person name="Hori C."/>
            <person name="Igarashi K."/>
            <person name="Samejima M."/>
            <person name="Held B.W."/>
            <person name="Barry K.W."/>
            <person name="LaButti K.M."/>
            <person name="Lapidus A."/>
            <person name="Lindquist E.A."/>
            <person name="Lucas S.M."/>
            <person name="Riley R."/>
            <person name="Salamov A.A."/>
            <person name="Hoffmeister D."/>
            <person name="Schwenk D."/>
            <person name="Hadar Y."/>
            <person name="Yarden O."/>
            <person name="de Vries R.P."/>
            <person name="Wiebenga A."/>
            <person name="Stenlid J."/>
            <person name="Eastwood D."/>
            <person name="Grigoriev I.V."/>
            <person name="Berka R.M."/>
            <person name="Blanchette R.A."/>
            <person name="Kersten P."/>
            <person name="Martinez A.T."/>
            <person name="Vicuna R."/>
            <person name="Cullen D."/>
        </authorList>
    </citation>
    <scope>NUCLEOTIDE SEQUENCE [LARGE SCALE GENOMIC DNA]</scope>
    <source>
        <strain evidence="3 4">B</strain>
    </source>
</reference>
<evidence type="ECO:0000256" key="2">
    <source>
        <dbReference type="SAM" id="MobiDB-lite"/>
    </source>
</evidence>
<dbReference type="GO" id="GO:0016192">
    <property type="term" value="P:vesicle-mediated transport"/>
    <property type="evidence" value="ECO:0007669"/>
    <property type="project" value="InterPro"/>
</dbReference>
<dbReference type="PIRSF" id="PIRSF005715">
    <property type="entry name" value="VPS45_Sec1"/>
    <property type="match status" value="1"/>
</dbReference>
<organism evidence="3 4">
    <name type="scientific">Ceriporiopsis subvermispora (strain B)</name>
    <name type="common">White-rot fungus</name>
    <name type="synonym">Gelatoporia subvermispora</name>
    <dbReference type="NCBI Taxonomy" id="914234"/>
    <lineage>
        <taxon>Eukaryota</taxon>
        <taxon>Fungi</taxon>
        <taxon>Dikarya</taxon>
        <taxon>Basidiomycota</taxon>
        <taxon>Agaricomycotina</taxon>
        <taxon>Agaricomycetes</taxon>
        <taxon>Polyporales</taxon>
        <taxon>Gelatoporiaceae</taxon>
        <taxon>Gelatoporia</taxon>
    </lineage>
</organism>
<evidence type="ECO:0000313" key="4">
    <source>
        <dbReference type="Proteomes" id="UP000016930"/>
    </source>
</evidence>
<feature type="region of interest" description="Disordered" evidence="2">
    <location>
        <begin position="681"/>
        <end position="738"/>
    </location>
</feature>